<evidence type="ECO:0000256" key="1">
    <source>
        <dbReference type="SAM" id="MobiDB-lite"/>
    </source>
</evidence>
<comment type="caution">
    <text evidence="2">The sequence shown here is derived from an EMBL/GenBank/DDBJ whole genome shotgun (WGS) entry which is preliminary data.</text>
</comment>
<dbReference type="EMBL" id="JADVKH010000089">
    <property type="protein sequence ID" value="MBJ9690647.1"/>
    <property type="molecule type" value="Genomic_DNA"/>
</dbReference>
<dbReference type="RefSeq" id="WP_200092327.1">
    <property type="nucleotide sequence ID" value="NZ_JADVKH010000089.1"/>
</dbReference>
<organism evidence="2 3">
    <name type="scientific">Burkholderia vietnamiensis</name>
    <dbReference type="NCBI Taxonomy" id="60552"/>
    <lineage>
        <taxon>Bacteria</taxon>
        <taxon>Pseudomonadati</taxon>
        <taxon>Pseudomonadota</taxon>
        <taxon>Betaproteobacteria</taxon>
        <taxon>Burkholderiales</taxon>
        <taxon>Burkholderiaceae</taxon>
        <taxon>Burkholderia</taxon>
        <taxon>Burkholderia cepacia complex</taxon>
    </lineage>
</organism>
<sequence length="93" mass="10598">MPRIDATATLSQPTRDASRESLSDRHRIATGSPVRMNVATRIPQRSGSLFVVIRMRSSAHRFMDEPRRAIAIFDYSWMKRANDLLAQKIARSV</sequence>
<gene>
    <name evidence="2" type="ORF">I5589_26570</name>
</gene>
<feature type="compositionally biased region" description="Basic and acidic residues" evidence="1">
    <location>
        <begin position="16"/>
        <end position="27"/>
    </location>
</feature>
<evidence type="ECO:0000313" key="2">
    <source>
        <dbReference type="EMBL" id="MBJ9690647.1"/>
    </source>
</evidence>
<accession>A0ABS1B2N6</accession>
<evidence type="ECO:0000313" key="3">
    <source>
        <dbReference type="Proteomes" id="UP000808215"/>
    </source>
</evidence>
<feature type="region of interest" description="Disordered" evidence="1">
    <location>
        <begin position="1"/>
        <end position="30"/>
    </location>
</feature>
<dbReference type="Proteomes" id="UP000808215">
    <property type="component" value="Unassembled WGS sequence"/>
</dbReference>
<reference evidence="2 3" key="1">
    <citation type="submission" date="2020-11" db="EMBL/GenBank/DDBJ databases">
        <title>Enhanced detection system for hospital associated transmission using whole genome sequencing surveillance.</title>
        <authorList>
            <person name="Harrison L.H."/>
            <person name="Van Tyne D."/>
            <person name="Marsh J.W."/>
            <person name="Griffith M.P."/>
            <person name="Snyder D.J."/>
            <person name="Cooper V.S."/>
            <person name="Mustapha M."/>
        </authorList>
    </citation>
    <scope>NUCLEOTIDE SEQUENCE [LARGE SCALE GENOMIC DNA]</scope>
    <source>
        <strain evidence="2 3">BC00020</strain>
    </source>
</reference>
<name>A0ABS1B2N6_BURVI</name>
<protein>
    <submittedName>
        <fullName evidence="2">Uncharacterized protein</fullName>
    </submittedName>
</protein>
<proteinExistence type="predicted"/>
<keyword evidence="3" id="KW-1185">Reference proteome</keyword>